<dbReference type="AlphaFoldDB" id="A0A939K3B4"/>
<feature type="domain" description="HTH luxR-type" evidence="4">
    <location>
        <begin position="46"/>
        <end position="112"/>
    </location>
</feature>
<dbReference type="EMBL" id="JAFMYV010000001">
    <property type="protein sequence ID" value="MBO0935468.1"/>
    <property type="molecule type" value="Genomic_DNA"/>
</dbReference>
<dbReference type="PANTHER" id="PTHR44688:SF16">
    <property type="entry name" value="DNA-BINDING TRANSCRIPTIONAL ACTIVATOR DEVR_DOSR"/>
    <property type="match status" value="1"/>
</dbReference>
<name>A0A939K3B4_9BACT</name>
<dbReference type="GO" id="GO:0006355">
    <property type="term" value="P:regulation of DNA-templated transcription"/>
    <property type="evidence" value="ECO:0007669"/>
    <property type="project" value="InterPro"/>
</dbReference>
<dbReference type="Gene3D" id="1.10.10.10">
    <property type="entry name" value="Winged helix-like DNA-binding domain superfamily/Winged helix DNA-binding domain"/>
    <property type="match status" value="1"/>
</dbReference>
<dbReference type="PANTHER" id="PTHR44688">
    <property type="entry name" value="DNA-BINDING TRANSCRIPTIONAL ACTIVATOR DEVR_DOSR"/>
    <property type="match status" value="1"/>
</dbReference>
<evidence type="ECO:0000313" key="5">
    <source>
        <dbReference type="EMBL" id="MBO0935468.1"/>
    </source>
</evidence>
<dbReference type="CDD" id="cd06170">
    <property type="entry name" value="LuxR_C_like"/>
    <property type="match status" value="1"/>
</dbReference>
<comment type="caution">
    <text evidence="5">The sequence shown here is derived from an EMBL/GenBank/DDBJ whole genome shotgun (WGS) entry which is preliminary data.</text>
</comment>
<evidence type="ECO:0000256" key="3">
    <source>
        <dbReference type="ARBA" id="ARBA00023163"/>
    </source>
</evidence>
<keyword evidence="2" id="KW-0238">DNA-binding</keyword>
<proteinExistence type="predicted"/>
<dbReference type="SMART" id="SM00421">
    <property type="entry name" value="HTH_LUXR"/>
    <property type="match status" value="1"/>
</dbReference>
<dbReference type="Pfam" id="PF00196">
    <property type="entry name" value="GerE"/>
    <property type="match status" value="1"/>
</dbReference>
<evidence type="ECO:0000313" key="6">
    <source>
        <dbReference type="Proteomes" id="UP000664034"/>
    </source>
</evidence>
<evidence type="ECO:0000259" key="4">
    <source>
        <dbReference type="PROSITE" id="PS50043"/>
    </source>
</evidence>
<reference evidence="5" key="1">
    <citation type="submission" date="2021-03" db="EMBL/GenBank/DDBJ databases">
        <title>Fibrella sp. HMF5335 genome sequencing and assembly.</title>
        <authorList>
            <person name="Kang H."/>
            <person name="Kim H."/>
            <person name="Bae S."/>
            <person name="Joh K."/>
        </authorList>
    </citation>
    <scope>NUCLEOTIDE SEQUENCE</scope>
    <source>
        <strain evidence="5">HMF5335</strain>
    </source>
</reference>
<dbReference type="GO" id="GO:0003677">
    <property type="term" value="F:DNA binding"/>
    <property type="evidence" value="ECO:0007669"/>
    <property type="project" value="UniProtKB-KW"/>
</dbReference>
<dbReference type="PROSITE" id="PS50043">
    <property type="entry name" value="HTH_LUXR_2"/>
    <property type="match status" value="1"/>
</dbReference>
<organism evidence="5 6">
    <name type="scientific">Fibrella rubiginis</name>
    <dbReference type="NCBI Taxonomy" id="2817060"/>
    <lineage>
        <taxon>Bacteria</taxon>
        <taxon>Pseudomonadati</taxon>
        <taxon>Bacteroidota</taxon>
        <taxon>Cytophagia</taxon>
        <taxon>Cytophagales</taxon>
        <taxon>Spirosomataceae</taxon>
        <taxon>Fibrella</taxon>
    </lineage>
</organism>
<dbReference type="InterPro" id="IPR036388">
    <property type="entry name" value="WH-like_DNA-bd_sf"/>
</dbReference>
<protein>
    <submittedName>
        <fullName evidence="5">Response regulator transcription factor</fullName>
    </submittedName>
</protein>
<gene>
    <name evidence="5" type="ORF">J2I47_02800</name>
</gene>
<dbReference type="RefSeq" id="WP_207363019.1">
    <property type="nucleotide sequence ID" value="NZ_JAFMYV010000001.1"/>
</dbReference>
<accession>A0A939K3B4</accession>
<dbReference type="InterPro" id="IPR000792">
    <property type="entry name" value="Tscrpt_reg_LuxR_C"/>
</dbReference>
<dbReference type="SUPFAM" id="SSF46894">
    <property type="entry name" value="C-terminal effector domain of the bipartite response regulators"/>
    <property type="match status" value="1"/>
</dbReference>
<evidence type="ECO:0000256" key="2">
    <source>
        <dbReference type="ARBA" id="ARBA00023125"/>
    </source>
</evidence>
<dbReference type="Proteomes" id="UP000664034">
    <property type="component" value="Unassembled WGS sequence"/>
</dbReference>
<dbReference type="InterPro" id="IPR016032">
    <property type="entry name" value="Sig_transdc_resp-reg_C-effctor"/>
</dbReference>
<keyword evidence="6" id="KW-1185">Reference proteome</keyword>
<evidence type="ECO:0000256" key="1">
    <source>
        <dbReference type="ARBA" id="ARBA00023015"/>
    </source>
</evidence>
<sequence>MRVIVYEDTSATREALSILLGGTVDVDLVEMKAGFFFRPATSPHTMQSDAERLTPREQETLTFLVDGLSYKMIADRMGGISYETVRSFMKSIYRKLHVASMTEAVAKALKDGLV</sequence>
<keyword evidence="1" id="KW-0805">Transcription regulation</keyword>
<keyword evidence="3" id="KW-0804">Transcription</keyword>